<dbReference type="InterPro" id="IPR036237">
    <property type="entry name" value="Xyl_isomerase-like_sf"/>
</dbReference>
<feature type="domain" description="Xylose isomerase-like TIM barrel" evidence="4">
    <location>
        <begin position="21"/>
        <end position="260"/>
    </location>
</feature>
<dbReference type="Proteomes" id="UP000680067">
    <property type="component" value="Unassembled WGS sequence"/>
</dbReference>
<dbReference type="InterPro" id="IPR053398">
    <property type="entry name" value="HPT_OtnI_isomerases"/>
</dbReference>
<evidence type="ECO:0000256" key="3">
    <source>
        <dbReference type="PIRSR" id="PIRSR006241-50"/>
    </source>
</evidence>
<dbReference type="GO" id="GO:0008903">
    <property type="term" value="F:hydroxypyruvate isomerase activity"/>
    <property type="evidence" value="ECO:0007669"/>
    <property type="project" value="TreeGrafter"/>
</dbReference>
<accession>A0A941I6I7</accession>
<dbReference type="AlphaFoldDB" id="A0A941I6I7"/>
<name>A0A941I6I7_9BURK</name>
<dbReference type="EMBL" id="JAGSPN010000007">
    <property type="protein sequence ID" value="MBR7782726.1"/>
    <property type="molecule type" value="Genomic_DNA"/>
</dbReference>
<dbReference type="PANTHER" id="PTHR43489">
    <property type="entry name" value="ISOMERASE"/>
    <property type="match status" value="1"/>
</dbReference>
<dbReference type="InterPro" id="IPR026040">
    <property type="entry name" value="HyI-like"/>
</dbReference>
<dbReference type="PANTHER" id="PTHR43489:SF13">
    <property type="entry name" value="HYDROXYPYRUVATE ISOMERASE"/>
    <property type="match status" value="1"/>
</dbReference>
<dbReference type="FunFam" id="3.20.20.150:FF:000007">
    <property type="entry name" value="Hydroxypyruvate isomerase"/>
    <property type="match status" value="1"/>
</dbReference>
<evidence type="ECO:0000256" key="1">
    <source>
        <dbReference type="ARBA" id="ARBA00023235"/>
    </source>
</evidence>
<organism evidence="5 6">
    <name type="scientific">Undibacterium luofuense</name>
    <dbReference type="NCBI Taxonomy" id="2828733"/>
    <lineage>
        <taxon>Bacteria</taxon>
        <taxon>Pseudomonadati</taxon>
        <taxon>Pseudomonadota</taxon>
        <taxon>Betaproteobacteria</taxon>
        <taxon>Burkholderiales</taxon>
        <taxon>Oxalobacteraceae</taxon>
        <taxon>Undibacterium</taxon>
    </lineage>
</organism>
<feature type="active site" description="Proton donor/acceptor" evidence="3">
    <location>
        <position position="143"/>
    </location>
</feature>
<evidence type="ECO:0000256" key="2">
    <source>
        <dbReference type="PIRNR" id="PIRNR006241"/>
    </source>
</evidence>
<keyword evidence="1 2" id="KW-0413">Isomerase</keyword>
<dbReference type="GO" id="GO:0046487">
    <property type="term" value="P:glyoxylate metabolic process"/>
    <property type="evidence" value="ECO:0007669"/>
    <property type="project" value="TreeGrafter"/>
</dbReference>
<evidence type="ECO:0000313" key="5">
    <source>
        <dbReference type="EMBL" id="MBR7782726.1"/>
    </source>
</evidence>
<dbReference type="PIRSF" id="PIRSF006241">
    <property type="entry name" value="HyI"/>
    <property type="match status" value="1"/>
</dbReference>
<protein>
    <submittedName>
        <fullName evidence="5">Hydroxypyruvate isomerase family protein</fullName>
    </submittedName>
</protein>
<comment type="similarity">
    <text evidence="2">Belongs to the hyi family.</text>
</comment>
<dbReference type="InterPro" id="IPR013022">
    <property type="entry name" value="Xyl_isomerase-like_TIM-brl"/>
</dbReference>
<dbReference type="InterPro" id="IPR050417">
    <property type="entry name" value="Sugar_Epim/Isomerase"/>
</dbReference>
<dbReference type="Pfam" id="PF01261">
    <property type="entry name" value="AP_endonuc_2"/>
    <property type="match status" value="1"/>
</dbReference>
<dbReference type="NCBIfam" id="NF043033">
    <property type="entry name" value="OxoTetrIsom"/>
    <property type="match status" value="1"/>
</dbReference>
<dbReference type="SUPFAM" id="SSF51658">
    <property type="entry name" value="Xylose isomerase-like"/>
    <property type="match status" value="1"/>
</dbReference>
<gene>
    <name evidence="5" type="ORF">KDM89_11270</name>
</gene>
<evidence type="ECO:0000259" key="4">
    <source>
        <dbReference type="Pfam" id="PF01261"/>
    </source>
</evidence>
<feature type="active site" description="Proton donor/acceptor" evidence="3">
    <location>
        <position position="244"/>
    </location>
</feature>
<proteinExistence type="inferred from homology"/>
<reference evidence="5" key="1">
    <citation type="submission" date="2021-04" db="EMBL/GenBank/DDBJ databases">
        <title>novel species isolated from subtropical streams in China.</title>
        <authorList>
            <person name="Lu H."/>
        </authorList>
    </citation>
    <scope>NUCLEOTIDE SEQUENCE</scope>
    <source>
        <strain evidence="5">LFS511W</strain>
    </source>
</reference>
<sequence length="262" mass="29218">MPKFAANLSMMYNEVPFTERFAAAAADGFQGVEYLFPYTWQPEELKALLQQHGLQQVLFNAPPGDWDGGERGLAALPGREAEFREGIALALNYAQVLGNRLIHVMAGILPDGADALAYRNTYLNNLSYAADLAAQAGCRILIEPINHADMPGYFLRYQAQAAEICAELKHPALAVQFDIYHCQRTEGSLSHWLQEGLAREYGQIAHVQLAGYPGRHEPDTGEIHYPFLFQRMDELAYSGWVGCEYRPQGNTSAGLGWLRNLR</sequence>
<dbReference type="RefSeq" id="WP_212688028.1">
    <property type="nucleotide sequence ID" value="NZ_JAGSPN010000007.1"/>
</dbReference>
<evidence type="ECO:0000313" key="6">
    <source>
        <dbReference type="Proteomes" id="UP000680067"/>
    </source>
</evidence>
<comment type="caution">
    <text evidence="5">The sequence shown here is derived from an EMBL/GenBank/DDBJ whole genome shotgun (WGS) entry which is preliminary data.</text>
</comment>
<keyword evidence="6" id="KW-1185">Reference proteome</keyword>
<dbReference type="Gene3D" id="3.20.20.150">
    <property type="entry name" value="Divalent-metal-dependent TIM barrel enzymes"/>
    <property type="match status" value="1"/>
</dbReference>